<reference evidence="3" key="3">
    <citation type="submission" date="2018-08" db="UniProtKB">
        <authorList>
            <consortium name="EnsemblPlants"/>
        </authorList>
    </citation>
    <scope>IDENTIFICATION</scope>
    <source>
        <strain evidence="3">cv. Bd21</strain>
    </source>
</reference>
<dbReference type="Proteomes" id="UP000008810">
    <property type="component" value="Chromosome 4"/>
</dbReference>
<organism evidence="2">
    <name type="scientific">Brachypodium distachyon</name>
    <name type="common">Purple false brome</name>
    <name type="synonym">Trachynia distachya</name>
    <dbReference type="NCBI Taxonomy" id="15368"/>
    <lineage>
        <taxon>Eukaryota</taxon>
        <taxon>Viridiplantae</taxon>
        <taxon>Streptophyta</taxon>
        <taxon>Embryophyta</taxon>
        <taxon>Tracheophyta</taxon>
        <taxon>Spermatophyta</taxon>
        <taxon>Magnoliopsida</taxon>
        <taxon>Liliopsida</taxon>
        <taxon>Poales</taxon>
        <taxon>Poaceae</taxon>
        <taxon>BOP clade</taxon>
        <taxon>Pooideae</taxon>
        <taxon>Stipodae</taxon>
        <taxon>Brachypodieae</taxon>
        <taxon>Brachypodium</taxon>
    </lineage>
</organism>
<evidence type="ECO:0000313" key="2">
    <source>
        <dbReference type="EMBL" id="KQJ87084.1"/>
    </source>
</evidence>
<evidence type="ECO:0000313" key="3">
    <source>
        <dbReference type="EnsemblPlants" id="KQJ87084"/>
    </source>
</evidence>
<dbReference type="Pfam" id="PF01809">
    <property type="entry name" value="YidD"/>
    <property type="match status" value="1"/>
</dbReference>
<evidence type="ECO:0000256" key="1">
    <source>
        <dbReference type="SAM" id="MobiDB-lite"/>
    </source>
</evidence>
<accession>A0A0Q3EL46</accession>
<name>A0A0Q3EL46_BRADI</name>
<keyword evidence="4" id="KW-1185">Reference proteome</keyword>
<gene>
    <name evidence="2" type="ORF">BRADI_4g09253v3</name>
</gene>
<dbReference type="EnsemblPlants" id="KQJ87084">
    <property type="protein sequence ID" value="KQJ87084"/>
    <property type="gene ID" value="BRADI_4g09253v3"/>
</dbReference>
<dbReference type="InParanoid" id="A0A0Q3EL46"/>
<dbReference type="AlphaFoldDB" id="A0A0Q3EL46"/>
<reference evidence="2 3" key="1">
    <citation type="journal article" date="2010" name="Nature">
        <title>Genome sequencing and analysis of the model grass Brachypodium distachyon.</title>
        <authorList>
            <consortium name="International Brachypodium Initiative"/>
        </authorList>
    </citation>
    <scope>NUCLEOTIDE SEQUENCE [LARGE SCALE GENOMIC DNA]</scope>
    <source>
        <strain evidence="2 3">Bd21</strain>
    </source>
</reference>
<feature type="region of interest" description="Disordered" evidence="1">
    <location>
        <begin position="10"/>
        <end position="29"/>
    </location>
</feature>
<evidence type="ECO:0000313" key="4">
    <source>
        <dbReference type="Proteomes" id="UP000008810"/>
    </source>
</evidence>
<dbReference type="InterPro" id="IPR002696">
    <property type="entry name" value="Membr_insert_effic_factor_YidD"/>
</dbReference>
<reference evidence="2" key="2">
    <citation type="submission" date="2017-06" db="EMBL/GenBank/DDBJ databases">
        <title>WGS assembly of Brachypodium distachyon.</title>
        <authorList>
            <consortium name="The International Brachypodium Initiative"/>
            <person name="Lucas S."/>
            <person name="Harmon-Smith M."/>
            <person name="Lail K."/>
            <person name="Tice H."/>
            <person name="Grimwood J."/>
            <person name="Bruce D."/>
            <person name="Barry K."/>
            <person name="Shu S."/>
            <person name="Lindquist E."/>
            <person name="Wang M."/>
            <person name="Pitluck S."/>
            <person name="Vogel J.P."/>
            <person name="Garvin D.F."/>
            <person name="Mockler T.C."/>
            <person name="Schmutz J."/>
            <person name="Rokhsar D."/>
            <person name="Bevan M.W."/>
        </authorList>
    </citation>
    <scope>NUCLEOTIDE SEQUENCE</scope>
    <source>
        <strain evidence="2">Bd21</strain>
    </source>
</reference>
<evidence type="ECO:0008006" key="5">
    <source>
        <dbReference type="Google" id="ProtNLM"/>
    </source>
</evidence>
<protein>
    <recommendedName>
        <fullName evidence="5">Membrane protein insertion efficiency factor YidD</fullName>
    </recommendedName>
</protein>
<proteinExistence type="predicted"/>
<dbReference type="Gramene" id="KQJ87084">
    <property type="protein sequence ID" value="KQJ87084"/>
    <property type="gene ID" value="BRADI_4g09253v3"/>
</dbReference>
<sequence>MSAWIEKNLINQGQAAPTSRIEQPDDGGGGSCRYVPTCSEYSMQAYKSSTLGSNLQANRWIVGIKKVQIQATRAILRGRLYQSVSSVMCSQ</sequence>
<feature type="compositionally biased region" description="Polar residues" evidence="1">
    <location>
        <begin position="10"/>
        <end position="21"/>
    </location>
</feature>
<dbReference type="EMBL" id="CM000883">
    <property type="protein sequence ID" value="KQJ87084.1"/>
    <property type="molecule type" value="Genomic_DNA"/>
</dbReference>